<evidence type="ECO:0000313" key="2">
    <source>
        <dbReference type="Proteomes" id="UP000438429"/>
    </source>
</evidence>
<protein>
    <submittedName>
        <fullName evidence="1">Uncharacterized protein</fullName>
    </submittedName>
</protein>
<reference evidence="1 2" key="1">
    <citation type="submission" date="2019-06" db="EMBL/GenBank/DDBJ databases">
        <title>Draft genomes of female and male turbot (Scophthalmus maximus).</title>
        <authorList>
            <person name="Xu H."/>
            <person name="Xu X.-W."/>
            <person name="Shao C."/>
            <person name="Chen S."/>
        </authorList>
    </citation>
    <scope>NUCLEOTIDE SEQUENCE [LARGE SCALE GENOMIC DNA]</scope>
    <source>
        <strain evidence="1">Ysfricsl-2016a</strain>
        <tissue evidence="1">Blood</tissue>
    </source>
</reference>
<accession>A0A6A4T7I2</accession>
<evidence type="ECO:0000313" key="1">
    <source>
        <dbReference type="EMBL" id="KAF0039950.1"/>
    </source>
</evidence>
<name>A0A6A4T7I2_SCOMX</name>
<dbReference type="EMBL" id="VEVO01000007">
    <property type="protein sequence ID" value="KAF0039950.1"/>
    <property type="molecule type" value="Genomic_DNA"/>
</dbReference>
<gene>
    <name evidence="1" type="ORF">F2P81_008185</name>
</gene>
<organism evidence="1 2">
    <name type="scientific">Scophthalmus maximus</name>
    <name type="common">Turbot</name>
    <name type="synonym">Psetta maxima</name>
    <dbReference type="NCBI Taxonomy" id="52904"/>
    <lineage>
        <taxon>Eukaryota</taxon>
        <taxon>Metazoa</taxon>
        <taxon>Chordata</taxon>
        <taxon>Craniata</taxon>
        <taxon>Vertebrata</taxon>
        <taxon>Euteleostomi</taxon>
        <taxon>Actinopterygii</taxon>
        <taxon>Neopterygii</taxon>
        <taxon>Teleostei</taxon>
        <taxon>Neoteleostei</taxon>
        <taxon>Acanthomorphata</taxon>
        <taxon>Carangaria</taxon>
        <taxon>Pleuronectiformes</taxon>
        <taxon>Pleuronectoidei</taxon>
        <taxon>Scophthalmidae</taxon>
        <taxon>Scophthalmus</taxon>
    </lineage>
</organism>
<dbReference type="AlphaFoldDB" id="A0A6A4T7I2"/>
<proteinExistence type="predicted"/>
<sequence length="217" mass="24335">MCSLYKSSEKVGQLLTASVFVTAKKLVCAAARGTGHESAVIMDRGRRTDVNRNQRCGNHGGVMESEYDIVDDQEEVLNVRILPARPMHEEMEYAGHKIKIWVSKVTSQISSVTVQLSLIERVTVNMCLKKGCRRDVITTSGLKLKTTLTNMTLFQRKSLNCWIVARRIQPLENGREEEGRPPWRPNTDGNDEYKSSFDGTVLILLDHPKCAADRTAA</sequence>
<dbReference type="Proteomes" id="UP000438429">
    <property type="component" value="Unassembled WGS sequence"/>
</dbReference>
<comment type="caution">
    <text evidence="1">The sequence shown here is derived from an EMBL/GenBank/DDBJ whole genome shotgun (WGS) entry which is preliminary data.</text>
</comment>